<name>A0A423U4Z0_PENVA</name>
<dbReference type="Proteomes" id="UP000283509">
    <property type="component" value="Unassembled WGS sequence"/>
</dbReference>
<proteinExistence type="predicted"/>
<sequence>MQIRCGFSRGRSTYLLHSTPGQHLGNSSIGGCTVLPVGDCTVTKRLPSRALLYFPSFPPLPLPLPFIFFHHHQTHLQSFHPPLFLFPPPPPPHSVPLYRPFSPVSHSLSPSPPPPSPPFTLSTLPPPFLPFSSPLPLPPLHPLHPFAPPLSPSSSPSLLPPSIPFTLSLSPSLPSLHPPSPSLSLLPSPPSLPLHLPPPSSPSPSPLHPPLHPPPPLRRIRAAERRLERARARLRDAPSFPAGLMTSARGDVTTAATHLAVPDRSFFLRIVGGVRDRGVGGGFGWGVMRGRVSGRVPFVGSGGEWGGASGVGVVRRVGVGREGWGGGGARFLRLGNRRLMRDEMDAAQRQTKQALSTFMSTRRAANGLARTDGSERQLVTLVA</sequence>
<evidence type="ECO:0000313" key="3">
    <source>
        <dbReference type="Proteomes" id="UP000283509"/>
    </source>
</evidence>
<dbReference type="AlphaFoldDB" id="A0A423U4Z0"/>
<reference evidence="2 3" key="2">
    <citation type="submission" date="2019-01" db="EMBL/GenBank/DDBJ databases">
        <title>The decoding of complex shrimp genome reveals the adaptation for benthos swimmer, frequently molting mechanism and breeding impact on genome.</title>
        <authorList>
            <person name="Sun Y."/>
            <person name="Gao Y."/>
            <person name="Yu Y."/>
        </authorList>
    </citation>
    <scope>NUCLEOTIDE SEQUENCE [LARGE SCALE GENOMIC DNA]</scope>
    <source>
        <tissue evidence="2">Muscle</tissue>
    </source>
</reference>
<evidence type="ECO:0000313" key="2">
    <source>
        <dbReference type="EMBL" id="ROT83764.1"/>
    </source>
</evidence>
<dbReference type="EMBL" id="QCYY01000634">
    <property type="protein sequence ID" value="ROT83764.1"/>
    <property type="molecule type" value="Genomic_DNA"/>
</dbReference>
<keyword evidence="3" id="KW-1185">Reference proteome</keyword>
<organism evidence="2 3">
    <name type="scientific">Penaeus vannamei</name>
    <name type="common">Whiteleg shrimp</name>
    <name type="synonym">Litopenaeus vannamei</name>
    <dbReference type="NCBI Taxonomy" id="6689"/>
    <lineage>
        <taxon>Eukaryota</taxon>
        <taxon>Metazoa</taxon>
        <taxon>Ecdysozoa</taxon>
        <taxon>Arthropoda</taxon>
        <taxon>Crustacea</taxon>
        <taxon>Multicrustacea</taxon>
        <taxon>Malacostraca</taxon>
        <taxon>Eumalacostraca</taxon>
        <taxon>Eucarida</taxon>
        <taxon>Decapoda</taxon>
        <taxon>Dendrobranchiata</taxon>
        <taxon>Penaeoidea</taxon>
        <taxon>Penaeidae</taxon>
        <taxon>Penaeus</taxon>
    </lineage>
</organism>
<gene>
    <name evidence="2" type="ORF">C7M84_023058</name>
</gene>
<evidence type="ECO:0000256" key="1">
    <source>
        <dbReference type="SAM" id="MobiDB-lite"/>
    </source>
</evidence>
<accession>A0A423U4Z0</accession>
<comment type="caution">
    <text evidence="2">The sequence shown here is derived from an EMBL/GenBank/DDBJ whole genome shotgun (WGS) entry which is preliminary data.</text>
</comment>
<dbReference type="PROSITE" id="PS51257">
    <property type="entry name" value="PROKAR_LIPOPROTEIN"/>
    <property type="match status" value="1"/>
</dbReference>
<feature type="region of interest" description="Disordered" evidence="1">
    <location>
        <begin position="176"/>
        <end position="217"/>
    </location>
</feature>
<protein>
    <submittedName>
        <fullName evidence="2">Uncharacterized protein</fullName>
    </submittedName>
</protein>
<reference evidence="2 3" key="1">
    <citation type="submission" date="2018-04" db="EMBL/GenBank/DDBJ databases">
        <authorList>
            <person name="Zhang X."/>
            <person name="Yuan J."/>
            <person name="Li F."/>
            <person name="Xiang J."/>
        </authorList>
    </citation>
    <scope>NUCLEOTIDE SEQUENCE [LARGE SCALE GENOMIC DNA]</scope>
    <source>
        <tissue evidence="2">Muscle</tissue>
    </source>
</reference>